<accession>A0A0V1MJJ0</accession>
<protein>
    <submittedName>
        <fullName evidence="1">Uncharacterized protein</fullName>
    </submittedName>
</protein>
<comment type="caution">
    <text evidence="1">The sequence shown here is derived from an EMBL/GenBank/DDBJ whole genome shotgun (WGS) entry which is preliminary data.</text>
</comment>
<gene>
    <name evidence="1" type="ORF">T10_3427</name>
</gene>
<evidence type="ECO:0000313" key="2">
    <source>
        <dbReference type="Proteomes" id="UP000054843"/>
    </source>
</evidence>
<sequence>MGIILLRALCEPLMVAIVELSELLPASFRRTLRALVLKIRLENDQQILEHALLDVNFYAELILLAAHLDFI</sequence>
<reference evidence="1 2" key="1">
    <citation type="submission" date="2015-01" db="EMBL/GenBank/DDBJ databases">
        <title>Evolution of Trichinella species and genotypes.</title>
        <authorList>
            <person name="Korhonen P.K."/>
            <person name="Edoardo P."/>
            <person name="Giuseppe L.R."/>
            <person name="Gasser R.B."/>
        </authorList>
    </citation>
    <scope>NUCLEOTIDE SEQUENCE [LARGE SCALE GENOMIC DNA]</scope>
    <source>
        <strain evidence="1">ISS1980</strain>
    </source>
</reference>
<keyword evidence="2" id="KW-1185">Reference proteome</keyword>
<dbReference type="EMBL" id="JYDO01000085">
    <property type="protein sequence ID" value="KRZ72022.1"/>
    <property type="molecule type" value="Genomic_DNA"/>
</dbReference>
<name>A0A0V1MJJ0_9BILA</name>
<dbReference type="AlphaFoldDB" id="A0A0V1MJJ0"/>
<evidence type="ECO:0000313" key="1">
    <source>
        <dbReference type="EMBL" id="KRZ72022.1"/>
    </source>
</evidence>
<organism evidence="1 2">
    <name type="scientific">Trichinella papuae</name>
    <dbReference type="NCBI Taxonomy" id="268474"/>
    <lineage>
        <taxon>Eukaryota</taxon>
        <taxon>Metazoa</taxon>
        <taxon>Ecdysozoa</taxon>
        <taxon>Nematoda</taxon>
        <taxon>Enoplea</taxon>
        <taxon>Dorylaimia</taxon>
        <taxon>Trichinellida</taxon>
        <taxon>Trichinellidae</taxon>
        <taxon>Trichinella</taxon>
    </lineage>
</organism>
<dbReference type="Proteomes" id="UP000054843">
    <property type="component" value="Unassembled WGS sequence"/>
</dbReference>
<proteinExistence type="predicted"/>